<feature type="domain" description="Transketolase-like pyrimidine-binding" evidence="4">
    <location>
        <begin position="1"/>
        <end position="164"/>
    </location>
</feature>
<evidence type="ECO:0000256" key="3">
    <source>
        <dbReference type="ARBA" id="ARBA00023052"/>
    </source>
</evidence>
<dbReference type="SUPFAM" id="SSF52922">
    <property type="entry name" value="TK C-terminal domain-like"/>
    <property type="match status" value="1"/>
</dbReference>
<sequence>MRAAFSDTLVRLAREDANVLLLTGDHGYALFDAFRKECPDQYINAGIAEQNMVGMAAGLARAGFRPFVYGLSAFIPVRVVEQIKLDVAHDQLPVVFIGDGAGFVYSHLGTSHQSTEDIACTRAIPDLAVYSPADRHEVAACMELAYRSGRSVYLRMGKSDRGDVHAAPGALSGTDLGQIGRLLPVVSAKAEHHRISFVATGSMVRTAMEIAREEYPEAPVWSVPFIKPVDADQVAAVCAHSDVVVTLEEHSVHGGLGSLVAEIASERAPARVLRIGVADRFSAHCGTYDYLLKEHGLERGLVAEQIRRYLATTTK</sequence>
<organism evidence="5 6">
    <name type="scientific">Achromobacter aloeverae</name>
    <dbReference type="NCBI Taxonomy" id="1750518"/>
    <lineage>
        <taxon>Bacteria</taxon>
        <taxon>Pseudomonadati</taxon>
        <taxon>Pseudomonadota</taxon>
        <taxon>Betaproteobacteria</taxon>
        <taxon>Burkholderiales</taxon>
        <taxon>Alcaligenaceae</taxon>
        <taxon>Achromobacter</taxon>
    </lineage>
</organism>
<evidence type="ECO:0000256" key="1">
    <source>
        <dbReference type="ARBA" id="ARBA00001964"/>
    </source>
</evidence>
<keyword evidence="3" id="KW-0786">Thiamine pyrophosphate</keyword>
<keyword evidence="6" id="KW-1185">Reference proteome</keyword>
<proteinExistence type="inferred from homology"/>
<comment type="caution">
    <text evidence="5">The sequence shown here is derived from an EMBL/GenBank/DDBJ whole genome shotgun (WGS) entry which is preliminary data.</text>
</comment>
<dbReference type="OrthoDB" id="8732661at2"/>
<dbReference type="InterPro" id="IPR029061">
    <property type="entry name" value="THDP-binding"/>
</dbReference>
<dbReference type="Pfam" id="PF02780">
    <property type="entry name" value="Transketolase_C"/>
    <property type="match status" value="1"/>
</dbReference>
<dbReference type="InterPro" id="IPR005475">
    <property type="entry name" value="Transketolase-like_Pyr-bd"/>
</dbReference>
<evidence type="ECO:0000313" key="5">
    <source>
        <dbReference type="EMBL" id="RXN86788.1"/>
    </source>
</evidence>
<dbReference type="PANTHER" id="PTHR43825:SF1">
    <property type="entry name" value="TRANSKETOLASE-LIKE PYRIMIDINE-BINDING DOMAIN-CONTAINING PROTEIN"/>
    <property type="match status" value="1"/>
</dbReference>
<gene>
    <name evidence="5" type="ORF">C7R54_17855</name>
</gene>
<dbReference type="FunFam" id="3.40.50.970:FF:000129">
    <property type="entry name" value="Transketolase"/>
    <property type="match status" value="1"/>
</dbReference>
<evidence type="ECO:0000259" key="4">
    <source>
        <dbReference type="SMART" id="SM00861"/>
    </source>
</evidence>
<dbReference type="SUPFAM" id="SSF52518">
    <property type="entry name" value="Thiamin diphosphate-binding fold (THDP-binding)"/>
    <property type="match status" value="1"/>
</dbReference>
<evidence type="ECO:0000313" key="6">
    <source>
        <dbReference type="Proteomes" id="UP000290849"/>
    </source>
</evidence>
<dbReference type="Gene3D" id="3.40.50.920">
    <property type="match status" value="1"/>
</dbReference>
<dbReference type="InterPro" id="IPR009014">
    <property type="entry name" value="Transketo_C/PFOR_II"/>
</dbReference>
<comment type="cofactor">
    <cofactor evidence="1">
        <name>thiamine diphosphate</name>
        <dbReference type="ChEBI" id="CHEBI:58937"/>
    </cofactor>
</comment>
<accession>A0A4V1MRX0</accession>
<dbReference type="Gene3D" id="3.40.50.970">
    <property type="match status" value="1"/>
</dbReference>
<reference evidence="5 6" key="1">
    <citation type="journal article" date="2017" name="Int. J. Syst. Evol. Microbiol.">
        <title>Achromobacter aloeverae sp. nov., isolated from the root of Aloe vera (L.) Burm.f.</title>
        <authorList>
            <person name="Kuncharoen N."/>
            <person name="Muramatsu Y."/>
            <person name="Shibata C."/>
            <person name="Kamakura Y."/>
            <person name="Nakagawa Y."/>
            <person name="Tanasupawat S."/>
        </authorList>
    </citation>
    <scope>NUCLEOTIDE SEQUENCE [LARGE SCALE GENOMIC DNA]</scope>
    <source>
        <strain evidence="5 6">AVA-1</strain>
    </source>
</reference>
<dbReference type="PANTHER" id="PTHR43825">
    <property type="entry name" value="PYRUVATE DEHYDROGENASE E1 COMPONENT"/>
    <property type="match status" value="1"/>
</dbReference>
<evidence type="ECO:0000256" key="2">
    <source>
        <dbReference type="ARBA" id="ARBA00007131"/>
    </source>
</evidence>
<dbReference type="InterPro" id="IPR033248">
    <property type="entry name" value="Transketolase_C"/>
</dbReference>
<dbReference type="Proteomes" id="UP000290849">
    <property type="component" value="Unassembled WGS sequence"/>
</dbReference>
<protein>
    <submittedName>
        <fullName evidence="5">Transketolase</fullName>
    </submittedName>
</protein>
<dbReference type="Pfam" id="PF02779">
    <property type="entry name" value="Transket_pyr"/>
    <property type="match status" value="1"/>
</dbReference>
<name>A0A4V1MRX0_9BURK</name>
<dbReference type="CDD" id="cd07033">
    <property type="entry name" value="TPP_PYR_DXS_TK_like"/>
    <property type="match status" value="1"/>
</dbReference>
<dbReference type="EMBL" id="PYAL01000005">
    <property type="protein sequence ID" value="RXN86788.1"/>
    <property type="molecule type" value="Genomic_DNA"/>
</dbReference>
<dbReference type="RefSeq" id="WP_129151787.1">
    <property type="nucleotide sequence ID" value="NZ_JBHSDO010000012.1"/>
</dbReference>
<comment type="similarity">
    <text evidence="2">Belongs to the transketolase family.</text>
</comment>
<dbReference type="SMART" id="SM00861">
    <property type="entry name" value="Transket_pyr"/>
    <property type="match status" value="1"/>
</dbReference>
<dbReference type="InterPro" id="IPR051157">
    <property type="entry name" value="PDH/Transketolase"/>
</dbReference>
<dbReference type="AlphaFoldDB" id="A0A4V1MRX0"/>